<gene>
    <name evidence="1" type="primary">cobO2</name>
    <name evidence="1" type="ORF">HMPREF9081_1369</name>
</gene>
<evidence type="ECO:0000313" key="2">
    <source>
        <dbReference type="Proteomes" id="UP000004067"/>
    </source>
</evidence>
<dbReference type="Proteomes" id="UP000004067">
    <property type="component" value="Unassembled WGS sequence"/>
</dbReference>
<dbReference type="SUPFAM" id="SSF52540">
    <property type="entry name" value="P-loop containing nucleoside triphosphate hydrolases"/>
    <property type="match status" value="1"/>
</dbReference>
<comment type="caution">
    <text evidence="1">The sequence shown here is derived from an EMBL/GenBank/DDBJ whole genome shotgun (WGS) entry which is preliminary data.</text>
</comment>
<accession>F5RM83</accession>
<dbReference type="HOGENOM" id="CLU_088595_2_0_9"/>
<keyword evidence="2" id="KW-1185">Reference proteome</keyword>
<reference evidence="1 2" key="1">
    <citation type="submission" date="2011-04" db="EMBL/GenBank/DDBJ databases">
        <authorList>
            <person name="Muzny D."/>
            <person name="Qin X."/>
            <person name="Deng J."/>
            <person name="Jiang H."/>
            <person name="Liu Y."/>
            <person name="Qu J."/>
            <person name="Song X.-Z."/>
            <person name="Zhang L."/>
            <person name="Thornton R."/>
            <person name="Coyle M."/>
            <person name="Francisco L."/>
            <person name="Jackson L."/>
            <person name="Javaid M."/>
            <person name="Korchina V."/>
            <person name="Kovar C."/>
            <person name="Mata R."/>
            <person name="Mathew T."/>
            <person name="Ngo R."/>
            <person name="Nguyen L."/>
            <person name="Nguyen N."/>
            <person name="Okwuonu G."/>
            <person name="Ongeri F."/>
            <person name="Pham C."/>
            <person name="Simmons D."/>
            <person name="Wilczek-Boney K."/>
            <person name="Hale W."/>
            <person name="Jakkamsetti A."/>
            <person name="Pham P."/>
            <person name="Ruth R."/>
            <person name="San Lucas F."/>
            <person name="Warren J."/>
            <person name="Zhang J."/>
            <person name="Zhao Z."/>
            <person name="Zhou C."/>
            <person name="Zhu D."/>
            <person name="Lee S."/>
            <person name="Bess C."/>
            <person name="Blankenburg K."/>
            <person name="Forbes L."/>
            <person name="Fu Q."/>
            <person name="Gubbala S."/>
            <person name="Hirani K."/>
            <person name="Jayaseelan J.C."/>
            <person name="Lara F."/>
            <person name="Munidasa M."/>
            <person name="Palculict T."/>
            <person name="Patil S."/>
            <person name="Pu L.-L."/>
            <person name="Saada N."/>
            <person name="Tang L."/>
            <person name="Weissenberger G."/>
            <person name="Zhu Y."/>
            <person name="Hemphill L."/>
            <person name="Shang Y."/>
            <person name="Youmans B."/>
            <person name="Ayvaz T."/>
            <person name="Ross M."/>
            <person name="Santibanez J."/>
            <person name="Aqrawi P."/>
            <person name="Gross S."/>
            <person name="Joshi V."/>
            <person name="Fowler G."/>
            <person name="Nazareth L."/>
            <person name="Reid J."/>
            <person name="Worley K."/>
            <person name="Petrosino J."/>
            <person name="Highlander S."/>
            <person name="Gibbs R."/>
        </authorList>
    </citation>
    <scope>NUCLEOTIDE SEQUENCE [LARGE SCALE GENOMIC DNA]</scope>
    <source>
        <strain evidence="1 2">DSM 2778</strain>
    </source>
</reference>
<dbReference type="InterPro" id="IPR027417">
    <property type="entry name" value="P-loop_NTPase"/>
</dbReference>
<dbReference type="AlphaFoldDB" id="F5RM83"/>
<protein>
    <submittedName>
        <fullName evidence="1">Cob(I)yrinic acid a,c-diamide adenosyltransferase</fullName>
        <ecNumber evidence="1">2.5.1.17</ecNumber>
    </submittedName>
</protein>
<dbReference type="Gene3D" id="3.40.50.300">
    <property type="entry name" value="P-loop containing nucleotide triphosphate hydrolases"/>
    <property type="match status" value="1"/>
</dbReference>
<dbReference type="GO" id="GO:0009236">
    <property type="term" value="P:cobalamin biosynthetic process"/>
    <property type="evidence" value="ECO:0007669"/>
    <property type="project" value="InterPro"/>
</dbReference>
<dbReference type="eggNOG" id="COG2109">
    <property type="taxonomic scope" value="Bacteria"/>
</dbReference>
<name>F5RM83_9FIRM</name>
<dbReference type="STRING" id="888060.HMPREF9081_1369"/>
<dbReference type="GO" id="GO:0005524">
    <property type="term" value="F:ATP binding"/>
    <property type="evidence" value="ECO:0007669"/>
    <property type="project" value="InterPro"/>
</dbReference>
<dbReference type="OrthoDB" id="9810309at2"/>
<dbReference type="PIRSF" id="PIRSF015617">
    <property type="entry name" value="Adensltrnsf_CobA"/>
    <property type="match status" value="1"/>
</dbReference>
<dbReference type="GO" id="GO:0008817">
    <property type="term" value="F:corrinoid adenosyltransferase activity"/>
    <property type="evidence" value="ECO:0007669"/>
    <property type="project" value="UniProtKB-EC"/>
</dbReference>
<keyword evidence="1" id="KW-0808">Transferase</keyword>
<dbReference type="EMBL" id="AFHQ01000033">
    <property type="protein sequence ID" value="EGK59774.1"/>
    <property type="molecule type" value="Genomic_DNA"/>
</dbReference>
<dbReference type="RefSeq" id="WP_006306338.1">
    <property type="nucleotide sequence ID" value="NZ_GL892076.1"/>
</dbReference>
<dbReference type="EC" id="2.5.1.17" evidence="1"/>
<dbReference type="InterPro" id="IPR003724">
    <property type="entry name" value="CblAdoTrfase_CobA"/>
</dbReference>
<proteinExistence type="predicted"/>
<sequence>MIQVYTGNGKGKTTAAIGLAIRALGAGHCVYMMQFMKSLAYSEQKVLRAMPNMMLETSGKPFFVAEEGMMDEKARELLGKDVVIFPKGKPPEDYVSLLTSGFDRVMKVVEKKEADLVILDEVNIALSFELLQREQMEKLLQILPPEMELVCTGRNAPEWLLDRSDLITDMREVRHYYEQGVCARKGIEN</sequence>
<dbReference type="PANTHER" id="PTHR46638">
    <property type="entry name" value="CORRINOID ADENOSYLTRANSFERASE"/>
    <property type="match status" value="1"/>
</dbReference>
<evidence type="ECO:0000313" key="1">
    <source>
        <dbReference type="EMBL" id="EGK59774.1"/>
    </source>
</evidence>
<dbReference type="Pfam" id="PF02572">
    <property type="entry name" value="CobA_CobO_BtuR"/>
    <property type="match status" value="1"/>
</dbReference>
<organism evidence="1 2">
    <name type="scientific">Centipeda periodontii DSM 2778</name>
    <dbReference type="NCBI Taxonomy" id="888060"/>
    <lineage>
        <taxon>Bacteria</taxon>
        <taxon>Bacillati</taxon>
        <taxon>Bacillota</taxon>
        <taxon>Negativicutes</taxon>
        <taxon>Selenomonadales</taxon>
        <taxon>Selenomonadaceae</taxon>
        <taxon>Centipeda</taxon>
    </lineage>
</organism>
<dbReference type="PANTHER" id="PTHR46638:SF1">
    <property type="entry name" value="CORRINOID ADENOSYLTRANSFERASE"/>
    <property type="match status" value="1"/>
</dbReference>